<evidence type="ECO:0000313" key="8">
    <source>
        <dbReference type="Proteomes" id="UP000236248"/>
    </source>
</evidence>
<keyword evidence="4" id="KW-0408">Iron</keyword>
<evidence type="ECO:0000313" key="7">
    <source>
        <dbReference type="EMBL" id="SPC33466.1"/>
    </source>
</evidence>
<keyword evidence="3" id="KW-0677">Repeat</keyword>
<keyword evidence="7" id="KW-0560">Oxidoreductase</keyword>
<proteinExistence type="predicted"/>
<evidence type="ECO:0000256" key="2">
    <source>
        <dbReference type="ARBA" id="ARBA00022723"/>
    </source>
</evidence>
<feature type="domain" description="4Fe-4S ferredoxin-type" evidence="6">
    <location>
        <begin position="54"/>
        <end position="85"/>
    </location>
</feature>
<keyword evidence="1" id="KW-0004">4Fe-4S</keyword>
<keyword evidence="5" id="KW-0411">Iron-sulfur</keyword>
<dbReference type="InterPro" id="IPR010226">
    <property type="entry name" value="NADH_quinone_OxRdtase_chainI"/>
</dbReference>
<dbReference type="PROSITE" id="PS00198">
    <property type="entry name" value="4FE4S_FER_1"/>
    <property type="match status" value="1"/>
</dbReference>
<dbReference type="EC" id="1.6.5.11" evidence="7"/>
<dbReference type="SUPFAM" id="SSF54862">
    <property type="entry name" value="4Fe-4S ferredoxins"/>
    <property type="match status" value="1"/>
</dbReference>
<dbReference type="GO" id="GO:0051539">
    <property type="term" value="F:4 iron, 4 sulfur cluster binding"/>
    <property type="evidence" value="ECO:0007669"/>
    <property type="project" value="UniProtKB-KW"/>
</dbReference>
<organism evidence="7 8">
    <name type="scientific">Candidatus Nitrosocaldus cavascurensis</name>
    <dbReference type="NCBI Taxonomy" id="2058097"/>
    <lineage>
        <taxon>Archaea</taxon>
        <taxon>Nitrososphaerota</taxon>
        <taxon>Nitrososphaeria</taxon>
        <taxon>Candidatus Nitrosocaldales</taxon>
        <taxon>Candidatus Nitrosocaldaceae</taxon>
        <taxon>Candidatus Nitrosocaldus</taxon>
    </lineage>
</organism>
<dbReference type="RefSeq" id="WP_103287716.1">
    <property type="nucleotide sequence ID" value="NZ_LT981265.1"/>
</dbReference>
<evidence type="ECO:0000259" key="6">
    <source>
        <dbReference type="PROSITE" id="PS51379"/>
    </source>
</evidence>
<dbReference type="GeneID" id="41594371"/>
<dbReference type="PANTHER" id="PTHR10849">
    <property type="entry name" value="NADH DEHYDROGENASE UBIQUINONE IRON-SULFUR PROTEIN 8, MITOCHONDRIAL"/>
    <property type="match status" value="1"/>
</dbReference>
<dbReference type="Proteomes" id="UP000236248">
    <property type="component" value="Chromosome NCAV"/>
</dbReference>
<dbReference type="InterPro" id="IPR017900">
    <property type="entry name" value="4Fe4S_Fe_S_CS"/>
</dbReference>
<dbReference type="AlphaFoldDB" id="A0A2K5AP95"/>
<accession>A0A2K5AP95</accession>
<keyword evidence="2" id="KW-0479">Metal-binding</keyword>
<keyword evidence="8" id="KW-1185">Reference proteome</keyword>
<dbReference type="GO" id="GO:0046872">
    <property type="term" value="F:metal ion binding"/>
    <property type="evidence" value="ECO:0007669"/>
    <property type="project" value="UniProtKB-KW"/>
</dbReference>
<gene>
    <name evidence="7" type="primary">nuoI</name>
    <name evidence="7" type="ORF">NCAV_0269</name>
</gene>
<dbReference type="EMBL" id="LT981265">
    <property type="protein sequence ID" value="SPC33466.1"/>
    <property type="molecule type" value="Genomic_DNA"/>
</dbReference>
<dbReference type="PANTHER" id="PTHR10849:SF35">
    <property type="entry name" value="FORMATE HYDROGENLYASE SUBUNIT 6-RELATED"/>
    <property type="match status" value="1"/>
</dbReference>
<evidence type="ECO:0000256" key="5">
    <source>
        <dbReference type="ARBA" id="ARBA00023014"/>
    </source>
</evidence>
<feature type="domain" description="4Fe-4S ferredoxin-type" evidence="6">
    <location>
        <begin position="96"/>
        <end position="125"/>
    </location>
</feature>
<dbReference type="Gene3D" id="3.30.70.3270">
    <property type="match status" value="1"/>
</dbReference>
<dbReference type="GO" id="GO:0016020">
    <property type="term" value="C:membrane"/>
    <property type="evidence" value="ECO:0007669"/>
    <property type="project" value="InterPro"/>
</dbReference>
<evidence type="ECO:0000256" key="3">
    <source>
        <dbReference type="ARBA" id="ARBA00022737"/>
    </source>
</evidence>
<dbReference type="PROSITE" id="PS51379">
    <property type="entry name" value="4FE4S_FER_2"/>
    <property type="match status" value="2"/>
</dbReference>
<dbReference type="KEGG" id="ncv:NCAV_0269"/>
<dbReference type="GO" id="GO:0003954">
    <property type="term" value="F:NADH dehydrogenase activity"/>
    <property type="evidence" value="ECO:0007669"/>
    <property type="project" value="TreeGrafter"/>
</dbReference>
<dbReference type="GO" id="GO:0009060">
    <property type="term" value="P:aerobic respiration"/>
    <property type="evidence" value="ECO:0007669"/>
    <property type="project" value="TreeGrafter"/>
</dbReference>
<protein>
    <submittedName>
        <fullName evidence="7">NADH-quinone oxidoreductase subunit I</fullName>
        <ecNumber evidence="7">1.6.5.11</ecNumber>
    </submittedName>
</protein>
<dbReference type="Pfam" id="PF12838">
    <property type="entry name" value="Fer4_7"/>
    <property type="match status" value="1"/>
</dbReference>
<dbReference type="InterPro" id="IPR017896">
    <property type="entry name" value="4Fe4S_Fe-S-bd"/>
</dbReference>
<evidence type="ECO:0000256" key="1">
    <source>
        <dbReference type="ARBA" id="ARBA00022485"/>
    </source>
</evidence>
<evidence type="ECO:0000256" key="4">
    <source>
        <dbReference type="ARBA" id="ARBA00023004"/>
    </source>
</evidence>
<sequence>MGSVSGMLRALASGSKHLAIKRFTLRYPEQKLKFVGDGYQFDPKDGVGIVGYRGRHILYHDKCTGCQLCSIACEGIAEAISMVKVDKQYKQNKKGIMPQIDYGKCVFCGLCVDACPFYALFMTDDYELAAYTKEHLIYTPDQLAVKPKYQGTYEIKIDELGAYHDE</sequence>
<name>A0A2K5AP95_9ARCH</name>
<reference evidence="8" key="1">
    <citation type="submission" date="2018-01" db="EMBL/GenBank/DDBJ databases">
        <authorList>
            <person name="Kerou L M."/>
        </authorList>
    </citation>
    <scope>NUCLEOTIDE SEQUENCE [LARGE SCALE GENOMIC DNA]</scope>
    <source>
        <strain evidence="8">SCU2</strain>
    </source>
</reference>